<evidence type="ECO:0000313" key="2">
    <source>
        <dbReference type="Proteomes" id="UP000326067"/>
    </source>
</evidence>
<sequence>MPIMQFKPNGRTVMNLKPQRFLGLAGVCLILTSLEVIGETAEYVCMGSQRGQIAIVRANSLLEANQIAKAAWGAAGCYKK</sequence>
<proteinExistence type="predicted"/>
<evidence type="ECO:0000313" key="1">
    <source>
        <dbReference type="EMBL" id="VVO53786.1"/>
    </source>
</evidence>
<protein>
    <submittedName>
        <fullName evidence="1">Uncharacterized protein</fullName>
    </submittedName>
</protein>
<name>A0A5E7GRC6_PSEFL</name>
<gene>
    <name evidence="1" type="ORF">PS847_00423</name>
</gene>
<reference evidence="1 2" key="1">
    <citation type="submission" date="2019-09" db="EMBL/GenBank/DDBJ databases">
        <authorList>
            <person name="Chandra G."/>
            <person name="Truman W A."/>
        </authorList>
    </citation>
    <scope>NUCLEOTIDE SEQUENCE [LARGE SCALE GENOMIC DNA]</scope>
    <source>
        <strain evidence="1">PS847</strain>
    </source>
</reference>
<dbReference type="EMBL" id="CABVIC010000001">
    <property type="protein sequence ID" value="VVO53786.1"/>
    <property type="molecule type" value="Genomic_DNA"/>
</dbReference>
<organism evidence="1 2">
    <name type="scientific">Pseudomonas fluorescens</name>
    <dbReference type="NCBI Taxonomy" id="294"/>
    <lineage>
        <taxon>Bacteria</taxon>
        <taxon>Pseudomonadati</taxon>
        <taxon>Pseudomonadota</taxon>
        <taxon>Gammaproteobacteria</taxon>
        <taxon>Pseudomonadales</taxon>
        <taxon>Pseudomonadaceae</taxon>
        <taxon>Pseudomonas</taxon>
    </lineage>
</organism>
<accession>A0A5E7GRC6</accession>
<dbReference type="AlphaFoldDB" id="A0A5E7GRC6"/>
<dbReference type="Proteomes" id="UP000326067">
    <property type="component" value="Unassembled WGS sequence"/>
</dbReference>